<dbReference type="RefSeq" id="WP_110471405.1">
    <property type="nucleotide sequence ID" value="NZ_QJSP01000013.1"/>
</dbReference>
<keyword evidence="2" id="KW-1185">Reference proteome</keyword>
<evidence type="ECO:0000313" key="1">
    <source>
        <dbReference type="EMBL" id="PYE14210.1"/>
    </source>
</evidence>
<dbReference type="OrthoDB" id="5124265at2"/>
<proteinExistence type="predicted"/>
<accession>A0A318RCZ0</accession>
<protein>
    <submittedName>
        <fullName evidence="1">Uncharacterized protein</fullName>
    </submittedName>
</protein>
<evidence type="ECO:0000313" key="2">
    <source>
        <dbReference type="Proteomes" id="UP000247591"/>
    </source>
</evidence>
<sequence length="377" mass="39713">MRLNTESRLWGIGPAPEDPPLVAVLEVGGAVMSWTVDVAAPPRITFLDHQQADWLWHVVGEPGHVALAAAMEDAATPDSLEISGAEIVAGSLEDPRRLALGHWLRRWWPTSVLDGIGPLDQALLDAEVALLTAQAQHFFAGDTFDSDVTTLLAPHAAALIRHVRGGDHRIMDMVARAVELAEETGAAAGPDSALWLDLADMLDDSGLRAAAGIGQQDDYALAAGSGTAIDTEAISRGAATIKWGAVPPHTFDAAENTAEWVVPIGDGDNPATAVVRTMMIGGDPSGIAVTLRSGTIAGAAELDGRGAARIALRTGDQVPSESELWGHDWSSAALTVGVPVDEPVESRERVRRFVRQRLAAPPEDAFLAEILAAEADY</sequence>
<name>A0A318RCZ0_WILLI</name>
<dbReference type="AlphaFoldDB" id="A0A318RCZ0"/>
<dbReference type="Proteomes" id="UP000247591">
    <property type="component" value="Unassembled WGS sequence"/>
</dbReference>
<gene>
    <name evidence="1" type="ORF">DFR67_1134</name>
</gene>
<reference evidence="1 2" key="1">
    <citation type="submission" date="2018-06" db="EMBL/GenBank/DDBJ databases">
        <title>Genomic Encyclopedia of Type Strains, Phase IV (KMG-IV): sequencing the most valuable type-strain genomes for metagenomic binning, comparative biology and taxonomic classification.</title>
        <authorList>
            <person name="Goeker M."/>
        </authorList>
    </citation>
    <scope>NUCLEOTIDE SEQUENCE [LARGE SCALE GENOMIC DNA]</scope>
    <source>
        <strain evidence="1 2">DSM 45521</strain>
    </source>
</reference>
<organism evidence="1 2">
    <name type="scientific">Williamsia limnetica</name>
    <dbReference type="NCBI Taxonomy" id="882452"/>
    <lineage>
        <taxon>Bacteria</taxon>
        <taxon>Bacillati</taxon>
        <taxon>Actinomycetota</taxon>
        <taxon>Actinomycetes</taxon>
        <taxon>Mycobacteriales</taxon>
        <taxon>Nocardiaceae</taxon>
        <taxon>Williamsia</taxon>
    </lineage>
</organism>
<comment type="caution">
    <text evidence="1">The sequence shown here is derived from an EMBL/GenBank/DDBJ whole genome shotgun (WGS) entry which is preliminary data.</text>
</comment>
<dbReference type="EMBL" id="QJSP01000013">
    <property type="protein sequence ID" value="PYE14210.1"/>
    <property type="molecule type" value="Genomic_DNA"/>
</dbReference>